<dbReference type="EMBL" id="LAZR01052818">
    <property type="protein sequence ID" value="KKK82107.1"/>
    <property type="molecule type" value="Genomic_DNA"/>
</dbReference>
<gene>
    <name evidence="1" type="ORF">LCGC14_2806690</name>
</gene>
<organism evidence="1">
    <name type="scientific">marine sediment metagenome</name>
    <dbReference type="NCBI Taxonomy" id="412755"/>
    <lineage>
        <taxon>unclassified sequences</taxon>
        <taxon>metagenomes</taxon>
        <taxon>ecological metagenomes</taxon>
    </lineage>
</organism>
<comment type="caution">
    <text evidence="1">The sequence shown here is derived from an EMBL/GenBank/DDBJ whole genome shotgun (WGS) entry which is preliminary data.</text>
</comment>
<accession>A0A0F8YL39</accession>
<dbReference type="AlphaFoldDB" id="A0A0F8YL39"/>
<reference evidence="1" key="1">
    <citation type="journal article" date="2015" name="Nature">
        <title>Complex archaea that bridge the gap between prokaryotes and eukaryotes.</title>
        <authorList>
            <person name="Spang A."/>
            <person name="Saw J.H."/>
            <person name="Jorgensen S.L."/>
            <person name="Zaremba-Niedzwiedzka K."/>
            <person name="Martijn J."/>
            <person name="Lind A.E."/>
            <person name="van Eijk R."/>
            <person name="Schleper C."/>
            <person name="Guy L."/>
            <person name="Ettema T.J."/>
        </authorList>
    </citation>
    <scope>NUCLEOTIDE SEQUENCE</scope>
</reference>
<sequence>PYAWTIISGSAELAIGDTVTDHAVQPGGAPAASDQGAAALAIFSRNRINVLYGSSSADWSLVTYRERVGAYENSVKEFGMTLMVDDRGVAKLATTQAFGNFKNNQISRDIQPWMTERKTKLIDSMVSDDHSQYRIFFNDKYALYITVKDQKVIGTGVILLGDTPTFCFSRENSSGTEEMYFGSTDGMLYQLDKGTSHDGDAIPVTMPLHFNYIGTPRRNKIWMDASLEIRGTFYAEFSMTNELGYTSVDIPQPGSSIIVTNLSSAKWDDFTWDQFFWDGVTLLPSFAKLYGSSENISLILTSSSDYFGQITVTGAMIHYFFGRQLQHG</sequence>
<feature type="non-terminal residue" evidence="1">
    <location>
        <position position="1"/>
    </location>
</feature>
<evidence type="ECO:0000313" key="1">
    <source>
        <dbReference type="EMBL" id="KKK82107.1"/>
    </source>
</evidence>
<proteinExistence type="predicted"/>
<protein>
    <submittedName>
        <fullName evidence="1">Uncharacterized protein</fullName>
    </submittedName>
</protein>
<name>A0A0F8YL39_9ZZZZ</name>